<dbReference type="EMBL" id="VSSQ01055783">
    <property type="protein sequence ID" value="MPN09655.1"/>
    <property type="molecule type" value="Genomic_DNA"/>
</dbReference>
<evidence type="ECO:0000313" key="2">
    <source>
        <dbReference type="EMBL" id="MPN09655.1"/>
    </source>
</evidence>
<dbReference type="GO" id="GO:0032196">
    <property type="term" value="P:transposition"/>
    <property type="evidence" value="ECO:0007669"/>
    <property type="project" value="TreeGrafter"/>
</dbReference>
<dbReference type="AlphaFoldDB" id="A0A645F5M8"/>
<evidence type="ECO:0000259" key="1">
    <source>
        <dbReference type="PROSITE" id="PS50994"/>
    </source>
</evidence>
<dbReference type="GO" id="GO:0005829">
    <property type="term" value="C:cytosol"/>
    <property type="evidence" value="ECO:0007669"/>
    <property type="project" value="TreeGrafter"/>
</dbReference>
<dbReference type="GO" id="GO:0004803">
    <property type="term" value="F:transposase activity"/>
    <property type="evidence" value="ECO:0007669"/>
    <property type="project" value="TreeGrafter"/>
</dbReference>
<dbReference type="Gene3D" id="3.30.420.10">
    <property type="entry name" value="Ribonuclease H-like superfamily/Ribonuclease H"/>
    <property type="match status" value="1"/>
</dbReference>
<accession>A0A645F5M8</accession>
<sequence length="247" mass="28246">MGVFKDFGVDNFSLKEVVNRKPFHSKYKARKEPAVYTCHKYEDYLAFCEQAPHALTTEMDTVYNDPSGPYIQTFFFEGTGFMLGFLHQEKTSASMSATLDTLQEKLGDELFRSLFSLLLTDRGSEFEKVLLFETNRRSGTGEIRLKIFYCDPMQSAQKPHVENNHIFIRDIVPNGYPLKNLAQADLDLMFSHINSTPRKSLNGKTPYEAFSFLFGSDTARILNIAPIERDKVTLKPCLLNHVYRAGK</sequence>
<organism evidence="2">
    <name type="scientific">bioreactor metagenome</name>
    <dbReference type="NCBI Taxonomy" id="1076179"/>
    <lineage>
        <taxon>unclassified sequences</taxon>
        <taxon>metagenomes</taxon>
        <taxon>ecological metagenomes</taxon>
    </lineage>
</organism>
<proteinExistence type="predicted"/>
<gene>
    <name evidence="2" type="ORF">SDC9_156946</name>
</gene>
<dbReference type="GO" id="GO:0003676">
    <property type="term" value="F:nucleic acid binding"/>
    <property type="evidence" value="ECO:0007669"/>
    <property type="project" value="InterPro"/>
</dbReference>
<comment type="caution">
    <text evidence="2">The sequence shown here is derived from an EMBL/GenBank/DDBJ whole genome shotgun (WGS) entry which is preliminary data.</text>
</comment>
<dbReference type="SUPFAM" id="SSF53098">
    <property type="entry name" value="Ribonuclease H-like"/>
    <property type="match status" value="1"/>
</dbReference>
<dbReference type="PROSITE" id="PS50994">
    <property type="entry name" value="INTEGRASE"/>
    <property type="match status" value="1"/>
</dbReference>
<dbReference type="InterPro" id="IPR012337">
    <property type="entry name" value="RNaseH-like_sf"/>
</dbReference>
<protein>
    <recommendedName>
        <fullName evidence="1">Integrase catalytic domain-containing protein</fullName>
    </recommendedName>
</protein>
<dbReference type="InterPro" id="IPR036397">
    <property type="entry name" value="RNaseH_sf"/>
</dbReference>
<reference evidence="2" key="1">
    <citation type="submission" date="2019-08" db="EMBL/GenBank/DDBJ databases">
        <authorList>
            <person name="Kucharzyk K."/>
            <person name="Murdoch R.W."/>
            <person name="Higgins S."/>
            <person name="Loffler F."/>
        </authorList>
    </citation>
    <scope>NUCLEOTIDE SEQUENCE</scope>
</reference>
<name>A0A645F5M8_9ZZZZ</name>
<dbReference type="GO" id="GO:0015074">
    <property type="term" value="P:DNA integration"/>
    <property type="evidence" value="ECO:0007669"/>
    <property type="project" value="InterPro"/>
</dbReference>
<dbReference type="PANTHER" id="PTHR10948:SF23">
    <property type="entry name" value="TRANSPOSASE INSI FOR INSERTION SEQUENCE ELEMENT IS30A-RELATED"/>
    <property type="match status" value="1"/>
</dbReference>
<feature type="domain" description="Integrase catalytic" evidence="1">
    <location>
        <begin position="48"/>
        <end position="214"/>
    </location>
</feature>
<dbReference type="PANTHER" id="PTHR10948">
    <property type="entry name" value="TRANSPOSASE"/>
    <property type="match status" value="1"/>
</dbReference>
<dbReference type="InterPro" id="IPR051917">
    <property type="entry name" value="Transposase-Integrase"/>
</dbReference>
<dbReference type="InterPro" id="IPR001584">
    <property type="entry name" value="Integrase_cat-core"/>
</dbReference>